<dbReference type="Proteomes" id="UP000818323">
    <property type="component" value="Unassembled WGS sequence"/>
</dbReference>
<reference evidence="1 2" key="1">
    <citation type="submission" date="2020-01" db="EMBL/GenBank/DDBJ databases">
        <title>Microvirga sp. nov., an arsenate reduction bacterium isolated from Tibet hotspring sediments.</title>
        <authorList>
            <person name="Yuan C.-G."/>
        </authorList>
    </citation>
    <scope>NUCLEOTIDE SEQUENCE [LARGE SCALE GENOMIC DNA]</scope>
    <source>
        <strain evidence="1 2">SYSU G3D203</strain>
    </source>
</reference>
<keyword evidence="2" id="KW-1185">Reference proteome</keyword>
<proteinExistence type="predicted"/>
<organism evidence="1 2">
    <name type="scientific">Microvirga arsenatis</name>
    <dbReference type="NCBI Taxonomy" id="2692265"/>
    <lineage>
        <taxon>Bacteria</taxon>
        <taxon>Pseudomonadati</taxon>
        <taxon>Pseudomonadota</taxon>
        <taxon>Alphaproteobacteria</taxon>
        <taxon>Hyphomicrobiales</taxon>
        <taxon>Methylobacteriaceae</taxon>
        <taxon>Microvirga</taxon>
    </lineage>
</organism>
<dbReference type="PANTHER" id="PTHR43102:SF2">
    <property type="entry name" value="GAF DOMAIN-CONTAINING PROTEIN"/>
    <property type="match status" value="1"/>
</dbReference>
<evidence type="ECO:0000313" key="2">
    <source>
        <dbReference type="Proteomes" id="UP000818323"/>
    </source>
</evidence>
<name>A0ABW9Z3G4_9HYPH</name>
<dbReference type="InterPro" id="IPR029016">
    <property type="entry name" value="GAF-like_dom_sf"/>
</dbReference>
<gene>
    <name evidence="1" type="ORF">GR303_21325</name>
</gene>
<evidence type="ECO:0000313" key="1">
    <source>
        <dbReference type="EMBL" id="NBJ26878.1"/>
    </source>
</evidence>
<comment type="caution">
    <text evidence="1">The sequence shown here is derived from an EMBL/GenBank/DDBJ whole genome shotgun (WGS) entry which is preliminary data.</text>
</comment>
<dbReference type="InterPro" id="IPR010982">
    <property type="entry name" value="Lambda_DNA-bd_dom_sf"/>
</dbReference>
<dbReference type="PANTHER" id="PTHR43102">
    <property type="entry name" value="SLR1143 PROTEIN"/>
    <property type="match status" value="1"/>
</dbReference>
<dbReference type="EMBL" id="JAAAXJ010000020">
    <property type="protein sequence ID" value="NBJ26878.1"/>
    <property type="molecule type" value="Genomic_DNA"/>
</dbReference>
<protein>
    <submittedName>
        <fullName evidence="1">GAF domain-containing protein</fullName>
    </submittedName>
</protein>
<dbReference type="Gene3D" id="3.30.450.40">
    <property type="match status" value="1"/>
</dbReference>
<dbReference type="Gene3D" id="1.10.260.40">
    <property type="entry name" value="lambda repressor-like DNA-binding domains"/>
    <property type="match status" value="1"/>
</dbReference>
<sequence>MGTRLDSIPKFASDSLFPLKSLSLVMTFPYPVPSNEAERLQALHRLKILDGGLPAGVDRICSVAQDLFQVPVVLMVFLAESLAWIKRGYDAKLEEAPRELSFCNYTIMHDEVFVVNDAKADRRFAEHPYVTANPPLRFYAGAPFVTEPGIRIGSICLVDHVPRDFTPGHMRLLANLARLTVDELWLHQLQRTGLTSVETRALKGSGLDFRIEPVVTAAQVRAGRGMLKWSVRRLAAAAGVAPMTVKRLEADDEPLRVKDENAKAIQSALEQAGVEFLFEPGTNPGVRPR</sequence>
<dbReference type="SUPFAM" id="SSF55781">
    <property type="entry name" value="GAF domain-like"/>
    <property type="match status" value="1"/>
</dbReference>
<accession>A0ABW9Z3G4</accession>